<evidence type="ECO:0000256" key="6">
    <source>
        <dbReference type="ARBA" id="ARBA00023012"/>
    </source>
</evidence>
<comment type="catalytic activity">
    <reaction evidence="1">
        <text>ATP + protein L-histidine = ADP + protein N-phospho-L-histidine.</text>
        <dbReference type="EC" id="2.7.13.3"/>
    </reaction>
</comment>
<feature type="transmembrane region" description="Helical" evidence="7">
    <location>
        <begin position="117"/>
        <end position="133"/>
    </location>
</feature>
<evidence type="ECO:0000256" key="2">
    <source>
        <dbReference type="ARBA" id="ARBA00012438"/>
    </source>
</evidence>
<dbReference type="SUPFAM" id="SSF55874">
    <property type="entry name" value="ATPase domain of HSP90 chaperone/DNA topoisomerase II/histidine kinase"/>
    <property type="match status" value="1"/>
</dbReference>
<gene>
    <name evidence="9" type="ORF">V1479_08940</name>
</gene>
<dbReference type="Pfam" id="PF02518">
    <property type="entry name" value="HATPase_c"/>
    <property type="match status" value="1"/>
</dbReference>
<dbReference type="InterPro" id="IPR003594">
    <property type="entry name" value="HATPase_dom"/>
</dbReference>
<reference evidence="9 10" key="1">
    <citation type="submission" date="2024-01" db="EMBL/GenBank/DDBJ databases">
        <title>New evidence supports the origin of RcGTA from prophage.</title>
        <authorList>
            <person name="Xu Y."/>
            <person name="Liu B."/>
            <person name="Chen F."/>
        </authorList>
    </citation>
    <scope>NUCLEOTIDE SEQUENCE [LARGE SCALE GENOMIC DNA]</scope>
    <source>
        <strain evidence="9 10">CBW1107-2</strain>
    </source>
</reference>
<dbReference type="InterPro" id="IPR004358">
    <property type="entry name" value="Sig_transdc_His_kin-like_C"/>
</dbReference>
<dbReference type="InterPro" id="IPR000014">
    <property type="entry name" value="PAS"/>
</dbReference>
<dbReference type="Gene3D" id="3.30.450.20">
    <property type="entry name" value="PAS domain"/>
    <property type="match status" value="1"/>
</dbReference>
<dbReference type="InterPro" id="IPR036890">
    <property type="entry name" value="HATPase_C_sf"/>
</dbReference>
<dbReference type="InterPro" id="IPR036097">
    <property type="entry name" value="HisK_dim/P_sf"/>
</dbReference>
<feature type="domain" description="Histidine kinase" evidence="8">
    <location>
        <begin position="342"/>
        <end position="562"/>
    </location>
</feature>
<dbReference type="CDD" id="cd16922">
    <property type="entry name" value="HATPase_EvgS-ArcB-TorS-like"/>
    <property type="match status" value="1"/>
</dbReference>
<dbReference type="Pfam" id="PF00512">
    <property type="entry name" value="HisKA"/>
    <property type="match status" value="1"/>
</dbReference>
<proteinExistence type="predicted"/>
<dbReference type="InterPro" id="IPR035965">
    <property type="entry name" value="PAS-like_dom_sf"/>
</dbReference>
<keyword evidence="7" id="KW-0472">Membrane</keyword>
<evidence type="ECO:0000256" key="1">
    <source>
        <dbReference type="ARBA" id="ARBA00000085"/>
    </source>
</evidence>
<dbReference type="PROSITE" id="PS50109">
    <property type="entry name" value="HIS_KIN"/>
    <property type="match status" value="1"/>
</dbReference>
<dbReference type="GO" id="GO:0016301">
    <property type="term" value="F:kinase activity"/>
    <property type="evidence" value="ECO:0007669"/>
    <property type="project" value="UniProtKB-KW"/>
</dbReference>
<dbReference type="CDD" id="cd00130">
    <property type="entry name" value="PAS"/>
    <property type="match status" value="1"/>
</dbReference>
<dbReference type="Gene3D" id="3.30.565.10">
    <property type="entry name" value="Histidine kinase-like ATPase, C-terminal domain"/>
    <property type="match status" value="1"/>
</dbReference>
<evidence type="ECO:0000259" key="8">
    <source>
        <dbReference type="PROSITE" id="PS50109"/>
    </source>
</evidence>
<dbReference type="RefSeq" id="WP_368802599.1">
    <property type="nucleotide sequence ID" value="NZ_JAZHFV010000002.1"/>
</dbReference>
<dbReference type="InterPro" id="IPR050736">
    <property type="entry name" value="Sensor_HK_Regulatory"/>
</dbReference>
<evidence type="ECO:0000256" key="3">
    <source>
        <dbReference type="ARBA" id="ARBA00022553"/>
    </source>
</evidence>
<keyword evidence="7" id="KW-1133">Transmembrane helix</keyword>
<dbReference type="EMBL" id="JAZHFV010000002">
    <property type="protein sequence ID" value="MEX4007428.1"/>
    <property type="molecule type" value="Genomic_DNA"/>
</dbReference>
<evidence type="ECO:0000256" key="7">
    <source>
        <dbReference type="SAM" id="Phobius"/>
    </source>
</evidence>
<feature type="transmembrane region" description="Helical" evidence="7">
    <location>
        <begin position="93"/>
        <end position="111"/>
    </location>
</feature>
<dbReference type="SMART" id="SM00387">
    <property type="entry name" value="HATPase_c"/>
    <property type="match status" value="1"/>
</dbReference>
<dbReference type="SUPFAM" id="SSF47384">
    <property type="entry name" value="Homodimeric domain of signal transducing histidine kinase"/>
    <property type="match status" value="1"/>
</dbReference>
<feature type="transmembrane region" description="Helical" evidence="7">
    <location>
        <begin position="64"/>
        <end position="81"/>
    </location>
</feature>
<evidence type="ECO:0000313" key="10">
    <source>
        <dbReference type="Proteomes" id="UP001559025"/>
    </source>
</evidence>
<keyword evidence="4" id="KW-0808">Transferase</keyword>
<organism evidence="9 10">
    <name type="scientific">Neoaquamicrobium sediminum</name>
    <dbReference type="NCBI Taxonomy" id="1849104"/>
    <lineage>
        <taxon>Bacteria</taxon>
        <taxon>Pseudomonadati</taxon>
        <taxon>Pseudomonadota</taxon>
        <taxon>Alphaproteobacteria</taxon>
        <taxon>Hyphomicrobiales</taxon>
        <taxon>Phyllobacteriaceae</taxon>
        <taxon>Neoaquamicrobium</taxon>
    </lineage>
</organism>
<dbReference type="PANTHER" id="PTHR43711">
    <property type="entry name" value="TWO-COMPONENT HISTIDINE KINASE"/>
    <property type="match status" value="1"/>
</dbReference>
<keyword evidence="5 9" id="KW-0418">Kinase</keyword>
<dbReference type="PRINTS" id="PR00344">
    <property type="entry name" value="BCTRLSENSOR"/>
</dbReference>
<protein>
    <recommendedName>
        <fullName evidence="2">histidine kinase</fullName>
        <ecNumber evidence="2">2.7.13.3</ecNumber>
    </recommendedName>
</protein>
<keyword evidence="10" id="KW-1185">Reference proteome</keyword>
<keyword evidence="7" id="KW-0812">Transmembrane</keyword>
<name>A0ABV3WRZ0_9HYPH</name>
<feature type="transmembrane region" description="Helical" evidence="7">
    <location>
        <begin position="38"/>
        <end position="58"/>
    </location>
</feature>
<comment type="caution">
    <text evidence="9">The sequence shown here is derived from an EMBL/GenBank/DDBJ whole genome shotgun (WGS) entry which is preliminary data.</text>
</comment>
<keyword evidence="6" id="KW-0902">Two-component regulatory system</keyword>
<evidence type="ECO:0000313" key="9">
    <source>
        <dbReference type="EMBL" id="MEX4007428.1"/>
    </source>
</evidence>
<feature type="transmembrane region" description="Helical" evidence="7">
    <location>
        <begin position="140"/>
        <end position="159"/>
    </location>
</feature>
<dbReference type="EC" id="2.7.13.3" evidence="2"/>
<dbReference type="Gene3D" id="1.10.287.130">
    <property type="match status" value="1"/>
</dbReference>
<accession>A0ABV3WRZ0</accession>
<dbReference type="CDD" id="cd00082">
    <property type="entry name" value="HisKA"/>
    <property type="match status" value="1"/>
</dbReference>
<keyword evidence="3" id="KW-0597">Phosphoprotein</keyword>
<evidence type="ECO:0000256" key="4">
    <source>
        <dbReference type="ARBA" id="ARBA00022679"/>
    </source>
</evidence>
<dbReference type="PANTHER" id="PTHR43711:SF31">
    <property type="entry name" value="HISTIDINE KINASE"/>
    <property type="match status" value="1"/>
</dbReference>
<dbReference type="SUPFAM" id="SSF55785">
    <property type="entry name" value="PYP-like sensor domain (PAS domain)"/>
    <property type="match status" value="1"/>
</dbReference>
<dbReference type="InterPro" id="IPR005467">
    <property type="entry name" value="His_kinase_dom"/>
</dbReference>
<dbReference type="Proteomes" id="UP001559025">
    <property type="component" value="Unassembled WGS sequence"/>
</dbReference>
<sequence length="594" mass="62525">MSADATRPGNWITGLIAVSERLVHPAVHGNERERQHRLLVALLAGPFILTAAIVQVTMPAYGPSVSMALLCATYGLSWLAALTTSTRGSSRTIEIAVLAGAAGVSGLLVALGGGFSAPLAVLVAALAAEIYWIGRSRKAAMIGGAMAFGSAVLFGQAIAAEGALTSAWVWATPLLYAATLVGRLLKYEPRDQNGAVDLASVLPEACFDALVARITRVGEVENASSHALASLGVEPELLLGTGLFERIHVADRVAFLCTVADVHDSGRPARCELRIRMPMTVDGSSGGYRHFDLEILRARKGDDTVVAIVRDGREIAELRGELARAVEQAGATEVAKSRFLAAVSHELRTPLNAIIGFSDMLLHPEISGELAAKQAEHVQLIGEAGNHLLSVVNAILDVSKIESGSYQIYVEPFDLKPAVEMCRAMLEPQAKAKNIALSVRLPQGLSPIAGDQRAVQQILLNLLSNAIKFTPDGGSVSVSAASHGDTVRIFVNDTGIGLSSDELAQVGRPFVQVHNDYTRQFQGTGLGLSLVKGLVELHKGTMTIESATGLGTTVTIGLPSAAPSELGGDDDDHEVEATRGEKGERYGIALRKTA</sequence>
<dbReference type="SMART" id="SM00388">
    <property type="entry name" value="HisKA"/>
    <property type="match status" value="1"/>
</dbReference>
<evidence type="ECO:0000256" key="5">
    <source>
        <dbReference type="ARBA" id="ARBA00022777"/>
    </source>
</evidence>
<dbReference type="InterPro" id="IPR003661">
    <property type="entry name" value="HisK_dim/P_dom"/>
</dbReference>